<dbReference type="EMBL" id="CAJNRG010015007">
    <property type="protein sequence ID" value="CAF2160733.1"/>
    <property type="molecule type" value="Genomic_DNA"/>
</dbReference>
<evidence type="ECO:0000313" key="4">
    <source>
        <dbReference type="EMBL" id="CAF4105764.1"/>
    </source>
</evidence>
<dbReference type="Proteomes" id="UP000663842">
    <property type="component" value="Unassembled WGS sequence"/>
</dbReference>
<dbReference type="Proteomes" id="UP000663824">
    <property type="component" value="Unassembled WGS sequence"/>
</dbReference>
<dbReference type="EMBL" id="CAJNOW010002943">
    <property type="protein sequence ID" value="CAF1367322.1"/>
    <property type="molecule type" value="Genomic_DNA"/>
</dbReference>
<evidence type="ECO:0000313" key="1">
    <source>
        <dbReference type="EMBL" id="CAF1367322.1"/>
    </source>
</evidence>
<accession>A0A815IKF8</accession>
<dbReference type="Proteomes" id="UP000663887">
    <property type="component" value="Unassembled WGS sequence"/>
</dbReference>
<name>A0A815IKF8_9BILA</name>
<gene>
    <name evidence="5" type="ORF">GIL414_LOCUS74596</name>
    <name evidence="1" type="ORF">KQP761_LOCUS8043</name>
    <name evidence="3" type="ORF">MBJ925_LOCUS36101</name>
    <name evidence="4" type="ORF">UXM345_LOCUS22513</name>
    <name evidence="2" type="ORF">XDN619_LOCUS30399</name>
</gene>
<dbReference type="EMBL" id="CAJOBF010003726">
    <property type="protein sequence ID" value="CAF4105764.1"/>
    <property type="molecule type" value="Genomic_DNA"/>
</dbReference>
<dbReference type="EMBL" id="CAJNRE010019887">
    <property type="protein sequence ID" value="CAF2215371.1"/>
    <property type="molecule type" value="Genomic_DNA"/>
</dbReference>
<dbReference type="AlphaFoldDB" id="A0A815IKF8"/>
<reference evidence="1" key="1">
    <citation type="submission" date="2021-02" db="EMBL/GenBank/DDBJ databases">
        <authorList>
            <person name="Nowell W R."/>
        </authorList>
    </citation>
    <scope>NUCLEOTIDE SEQUENCE</scope>
</reference>
<evidence type="ECO:0000313" key="3">
    <source>
        <dbReference type="EMBL" id="CAF2215371.1"/>
    </source>
</evidence>
<organism evidence="1 6">
    <name type="scientific">Rotaria magnacalcarata</name>
    <dbReference type="NCBI Taxonomy" id="392030"/>
    <lineage>
        <taxon>Eukaryota</taxon>
        <taxon>Metazoa</taxon>
        <taxon>Spiralia</taxon>
        <taxon>Gnathifera</taxon>
        <taxon>Rotifera</taxon>
        <taxon>Eurotatoria</taxon>
        <taxon>Bdelloidea</taxon>
        <taxon>Philodinida</taxon>
        <taxon>Philodinidae</taxon>
        <taxon>Rotaria</taxon>
    </lineage>
</organism>
<evidence type="ECO:0000313" key="6">
    <source>
        <dbReference type="Proteomes" id="UP000663834"/>
    </source>
</evidence>
<proteinExistence type="predicted"/>
<sequence>MSDSNSAPNFDVEMDIDAELQSIEPVELIIPNTQDTNTNILSTYGLNLKLNLLCTMGRTTAALTSCLALPGVDIVIYESFDEY</sequence>
<evidence type="ECO:0000313" key="2">
    <source>
        <dbReference type="EMBL" id="CAF2160733.1"/>
    </source>
</evidence>
<protein>
    <submittedName>
        <fullName evidence="1">Uncharacterized protein</fullName>
    </submittedName>
</protein>
<dbReference type="EMBL" id="CAJOBJ010341161">
    <property type="protein sequence ID" value="CAF5195237.1"/>
    <property type="molecule type" value="Genomic_DNA"/>
</dbReference>
<dbReference type="OrthoDB" id="10276831at2759"/>
<dbReference type="Proteomes" id="UP000681720">
    <property type="component" value="Unassembled WGS sequence"/>
</dbReference>
<dbReference type="Proteomes" id="UP000663834">
    <property type="component" value="Unassembled WGS sequence"/>
</dbReference>
<evidence type="ECO:0000313" key="5">
    <source>
        <dbReference type="EMBL" id="CAF5195237.1"/>
    </source>
</evidence>
<comment type="caution">
    <text evidence="1">The sequence shown here is derived from an EMBL/GenBank/DDBJ whole genome shotgun (WGS) entry which is preliminary data.</text>
</comment>